<evidence type="ECO:0000313" key="2">
    <source>
        <dbReference type="EMBL" id="GBP22917.1"/>
    </source>
</evidence>
<keyword evidence="3" id="KW-1185">Reference proteome</keyword>
<feature type="compositionally biased region" description="Basic residues" evidence="1">
    <location>
        <begin position="87"/>
        <end position="97"/>
    </location>
</feature>
<feature type="compositionally biased region" description="Pro residues" evidence="1">
    <location>
        <begin position="206"/>
        <end position="215"/>
    </location>
</feature>
<dbReference type="AlphaFoldDB" id="A0A4C1UA27"/>
<name>A0A4C1UA27_EUMVA</name>
<gene>
    <name evidence="2" type="ORF">EVAR_95317_1</name>
</gene>
<organism evidence="2 3">
    <name type="scientific">Eumeta variegata</name>
    <name type="common">Bagworm moth</name>
    <name type="synonym">Eumeta japonica</name>
    <dbReference type="NCBI Taxonomy" id="151549"/>
    <lineage>
        <taxon>Eukaryota</taxon>
        <taxon>Metazoa</taxon>
        <taxon>Ecdysozoa</taxon>
        <taxon>Arthropoda</taxon>
        <taxon>Hexapoda</taxon>
        <taxon>Insecta</taxon>
        <taxon>Pterygota</taxon>
        <taxon>Neoptera</taxon>
        <taxon>Endopterygota</taxon>
        <taxon>Lepidoptera</taxon>
        <taxon>Glossata</taxon>
        <taxon>Ditrysia</taxon>
        <taxon>Tineoidea</taxon>
        <taxon>Psychidae</taxon>
        <taxon>Oiketicinae</taxon>
        <taxon>Eumeta</taxon>
    </lineage>
</organism>
<accession>A0A4C1UA27</accession>
<comment type="caution">
    <text evidence="2">The sequence shown here is derived from an EMBL/GenBank/DDBJ whole genome shotgun (WGS) entry which is preliminary data.</text>
</comment>
<sequence length="215" mass="23037">MRHRNLTEASNVRAHDLPPVCKQRRVHAPAAGGRRPRAAADAAAQKRPTAGCFFLRTFLIVSDPEVLTPDRFEHSHSTTAHSLRPQSVHRARPRRAVRVRPPARELSLFLAEPTPGGAAGAPGGAAGAPPGAPALALFGVGLPSRHLQFFRQLRGFRAVYLVSNCRRRRAAVGERARVGRPGRHCALKSDASAFTGGRLPLAAASPPRPSPPGRQ</sequence>
<proteinExistence type="predicted"/>
<evidence type="ECO:0000313" key="3">
    <source>
        <dbReference type="Proteomes" id="UP000299102"/>
    </source>
</evidence>
<evidence type="ECO:0000256" key="1">
    <source>
        <dbReference type="SAM" id="MobiDB-lite"/>
    </source>
</evidence>
<protein>
    <submittedName>
        <fullName evidence="2">Uncharacterized protein</fullName>
    </submittedName>
</protein>
<dbReference type="EMBL" id="BGZK01000145">
    <property type="protein sequence ID" value="GBP22917.1"/>
    <property type="molecule type" value="Genomic_DNA"/>
</dbReference>
<feature type="compositionally biased region" description="Low complexity" evidence="1">
    <location>
        <begin position="196"/>
        <end position="205"/>
    </location>
</feature>
<feature type="region of interest" description="Disordered" evidence="1">
    <location>
        <begin position="196"/>
        <end position="215"/>
    </location>
</feature>
<dbReference type="Proteomes" id="UP000299102">
    <property type="component" value="Unassembled WGS sequence"/>
</dbReference>
<feature type="region of interest" description="Disordered" evidence="1">
    <location>
        <begin position="73"/>
        <end position="97"/>
    </location>
</feature>
<reference evidence="2 3" key="1">
    <citation type="journal article" date="2019" name="Commun. Biol.">
        <title>The bagworm genome reveals a unique fibroin gene that provides high tensile strength.</title>
        <authorList>
            <person name="Kono N."/>
            <person name="Nakamura H."/>
            <person name="Ohtoshi R."/>
            <person name="Tomita M."/>
            <person name="Numata K."/>
            <person name="Arakawa K."/>
        </authorList>
    </citation>
    <scope>NUCLEOTIDE SEQUENCE [LARGE SCALE GENOMIC DNA]</scope>
</reference>